<accession>A0AAD7IJR8</accession>
<dbReference type="GO" id="GO:0004527">
    <property type="term" value="F:exonuclease activity"/>
    <property type="evidence" value="ECO:0007669"/>
    <property type="project" value="UniProtKB-KW"/>
</dbReference>
<evidence type="ECO:0000256" key="11">
    <source>
        <dbReference type="SAM" id="MobiDB-lite"/>
    </source>
</evidence>
<dbReference type="SUPFAM" id="SSF56024">
    <property type="entry name" value="Phospholipase D/nuclease"/>
    <property type="match status" value="2"/>
</dbReference>
<protein>
    <submittedName>
        <fullName evidence="12">Tyrosyl-DNA phosphodiesterase-domain-containing protein</fullName>
    </submittedName>
</protein>
<keyword evidence="3" id="KW-0540">Nuclease</keyword>
<comment type="similarity">
    <text evidence="2">Belongs to the tyrosyl-DNA phosphodiesterase family.</text>
</comment>
<dbReference type="PANTHER" id="PTHR12415">
    <property type="entry name" value="TYROSYL-DNA PHOSPHODIESTERASE 1"/>
    <property type="match status" value="1"/>
</dbReference>
<proteinExistence type="inferred from homology"/>
<dbReference type="Proteomes" id="UP001215280">
    <property type="component" value="Unassembled WGS sequence"/>
</dbReference>
<dbReference type="InterPro" id="IPR003903">
    <property type="entry name" value="UIM_dom"/>
</dbReference>
<evidence type="ECO:0000256" key="1">
    <source>
        <dbReference type="ARBA" id="ARBA00004123"/>
    </source>
</evidence>
<comment type="caution">
    <text evidence="12">The sequence shown here is derived from an EMBL/GenBank/DDBJ whole genome shotgun (WGS) entry which is preliminary data.</text>
</comment>
<dbReference type="GO" id="GO:0003690">
    <property type="term" value="F:double-stranded DNA binding"/>
    <property type="evidence" value="ECO:0007669"/>
    <property type="project" value="TreeGrafter"/>
</dbReference>
<dbReference type="PANTHER" id="PTHR12415:SF0">
    <property type="entry name" value="TYROSYL-DNA PHOSPHODIESTERASE 1"/>
    <property type="match status" value="1"/>
</dbReference>
<sequence length="618" mass="66989">MYSDNDADLARAIAESLRDAEGASSSRVAKKTPAKKEVLVISSDEEDIVEMPRPSRPEAGAGPLSFLNDRAEMERGRVARQKRLRGPSPPPPASSGDDDDDNDGDGTGSGSEGSARKRVRLDSTTTTTTATRSFPLGAVLRVDTQHAQRAETVAIRLSDVLGPRDELAFVILSAFVVDPAWIYSFFDPETPVVLVTDPNTSGADANASRPTLKNMFPNWVRVCPPLTNGRGCMHMKYMLLFSKTGALRVVVASANLVPHDWRDVENYLFIQDFPRATPGAETVRLRANEKPSEVFPAVLAGVLRATGVEEALAIMERQGHTSLPISALATSSRTPKTSLETSWDWTLARAALVPSVAGQWEGWAGMRAVVGTGQPRLMRAVQVLGCGLEDGKGKGKDCDLELDCLTSSIGTYSPPWLAVFRLCAAGRSRALQAWLDRGRKKTPAQRAPLRVLFPTLETVRGTTAGEAGAGTVFCRRAQWGKISALLGGDSKLEMRDSRSRSGPVGTHTKMILGTLRVPEADPDDTEDTEDESDVEVVEPKKPHAWLYVGSHNFTASAWGTLSGNGFNPVLNVTNYELGVVLRLETPADADAAVAWERPARRYARGDLPWIQDESPFFQ</sequence>
<evidence type="ECO:0000256" key="10">
    <source>
        <dbReference type="PIRSR" id="PIRSR610347-2"/>
    </source>
</evidence>
<evidence type="ECO:0000256" key="9">
    <source>
        <dbReference type="PIRSR" id="PIRSR610347-1"/>
    </source>
</evidence>
<feature type="region of interest" description="Disordered" evidence="11">
    <location>
        <begin position="17"/>
        <end position="128"/>
    </location>
</feature>
<evidence type="ECO:0000313" key="12">
    <source>
        <dbReference type="EMBL" id="KAJ7744468.1"/>
    </source>
</evidence>
<name>A0AAD7IJR8_9AGAR</name>
<dbReference type="PROSITE" id="PS50330">
    <property type="entry name" value="UIM"/>
    <property type="match status" value="1"/>
</dbReference>
<evidence type="ECO:0000256" key="3">
    <source>
        <dbReference type="ARBA" id="ARBA00022722"/>
    </source>
</evidence>
<dbReference type="InterPro" id="IPR010347">
    <property type="entry name" value="Tdp1"/>
</dbReference>
<dbReference type="GO" id="GO:0017005">
    <property type="term" value="F:3'-tyrosyl-DNA phosphodiesterase activity"/>
    <property type="evidence" value="ECO:0007669"/>
    <property type="project" value="TreeGrafter"/>
</dbReference>
<keyword evidence="13" id="KW-1185">Reference proteome</keyword>
<evidence type="ECO:0000256" key="8">
    <source>
        <dbReference type="ARBA" id="ARBA00023242"/>
    </source>
</evidence>
<feature type="binding site" evidence="10">
    <location>
        <position position="236"/>
    </location>
    <ligand>
        <name>substrate</name>
    </ligand>
</feature>
<evidence type="ECO:0000256" key="2">
    <source>
        <dbReference type="ARBA" id="ARBA00010205"/>
    </source>
</evidence>
<feature type="active site" description="Nucleophile" evidence="9">
    <location>
        <position position="234"/>
    </location>
</feature>
<evidence type="ECO:0000256" key="4">
    <source>
        <dbReference type="ARBA" id="ARBA00022763"/>
    </source>
</evidence>
<feature type="binding site" evidence="10">
    <location>
        <position position="509"/>
    </location>
    <ligand>
        <name>substrate</name>
    </ligand>
</feature>
<keyword evidence="8" id="KW-0539">Nucleus</keyword>
<evidence type="ECO:0000256" key="6">
    <source>
        <dbReference type="ARBA" id="ARBA00022839"/>
    </source>
</evidence>
<keyword evidence="6" id="KW-0269">Exonuclease</keyword>
<dbReference type="SMART" id="SM00726">
    <property type="entry name" value="UIM"/>
    <property type="match status" value="1"/>
</dbReference>
<comment type="subcellular location">
    <subcellularLocation>
        <location evidence="1">Nucleus</location>
    </subcellularLocation>
</comment>
<dbReference type="CDD" id="cd09122">
    <property type="entry name" value="PLDc_Tdp1_1"/>
    <property type="match status" value="1"/>
</dbReference>
<evidence type="ECO:0000256" key="5">
    <source>
        <dbReference type="ARBA" id="ARBA00022801"/>
    </source>
</evidence>
<reference evidence="12" key="1">
    <citation type="submission" date="2023-03" db="EMBL/GenBank/DDBJ databases">
        <title>Massive genome expansion in bonnet fungi (Mycena s.s.) driven by repeated elements and novel gene families across ecological guilds.</title>
        <authorList>
            <consortium name="Lawrence Berkeley National Laboratory"/>
            <person name="Harder C.B."/>
            <person name="Miyauchi S."/>
            <person name="Viragh M."/>
            <person name="Kuo A."/>
            <person name="Thoen E."/>
            <person name="Andreopoulos B."/>
            <person name="Lu D."/>
            <person name="Skrede I."/>
            <person name="Drula E."/>
            <person name="Henrissat B."/>
            <person name="Morin E."/>
            <person name="Kohler A."/>
            <person name="Barry K."/>
            <person name="LaButti K."/>
            <person name="Morin E."/>
            <person name="Salamov A."/>
            <person name="Lipzen A."/>
            <person name="Mereny Z."/>
            <person name="Hegedus B."/>
            <person name="Baldrian P."/>
            <person name="Stursova M."/>
            <person name="Weitz H."/>
            <person name="Taylor A."/>
            <person name="Grigoriev I.V."/>
            <person name="Nagy L.G."/>
            <person name="Martin F."/>
            <person name="Kauserud H."/>
        </authorList>
    </citation>
    <scope>NUCLEOTIDE SEQUENCE</scope>
    <source>
        <strain evidence="12">CBHHK188m</strain>
    </source>
</reference>
<dbReference type="Pfam" id="PF06087">
    <property type="entry name" value="Tyr-DNA_phospho"/>
    <property type="match status" value="1"/>
</dbReference>
<dbReference type="GO" id="GO:0003697">
    <property type="term" value="F:single-stranded DNA binding"/>
    <property type="evidence" value="ECO:0007669"/>
    <property type="project" value="TreeGrafter"/>
</dbReference>
<dbReference type="Gene3D" id="3.30.870.10">
    <property type="entry name" value="Endonuclease Chain A"/>
    <property type="match status" value="2"/>
</dbReference>
<keyword evidence="5" id="KW-0378">Hydrolase</keyword>
<feature type="active site" description="Proton donor/acceptor" evidence="9">
    <location>
        <position position="507"/>
    </location>
</feature>
<dbReference type="GO" id="GO:0006281">
    <property type="term" value="P:DNA repair"/>
    <property type="evidence" value="ECO:0007669"/>
    <property type="project" value="UniProtKB-KW"/>
</dbReference>
<evidence type="ECO:0000313" key="13">
    <source>
        <dbReference type="Proteomes" id="UP001215280"/>
    </source>
</evidence>
<dbReference type="EMBL" id="JARJLG010000107">
    <property type="protein sequence ID" value="KAJ7744468.1"/>
    <property type="molecule type" value="Genomic_DNA"/>
</dbReference>
<dbReference type="GO" id="GO:0005634">
    <property type="term" value="C:nucleus"/>
    <property type="evidence" value="ECO:0007669"/>
    <property type="project" value="UniProtKB-SubCell"/>
</dbReference>
<dbReference type="AlphaFoldDB" id="A0AAD7IJR8"/>
<keyword evidence="4" id="KW-0227">DNA damage</keyword>
<organism evidence="12 13">
    <name type="scientific">Mycena maculata</name>
    <dbReference type="NCBI Taxonomy" id="230809"/>
    <lineage>
        <taxon>Eukaryota</taxon>
        <taxon>Fungi</taxon>
        <taxon>Dikarya</taxon>
        <taxon>Basidiomycota</taxon>
        <taxon>Agaricomycotina</taxon>
        <taxon>Agaricomycetes</taxon>
        <taxon>Agaricomycetidae</taxon>
        <taxon>Agaricales</taxon>
        <taxon>Marasmiineae</taxon>
        <taxon>Mycenaceae</taxon>
        <taxon>Mycena</taxon>
    </lineage>
</organism>
<gene>
    <name evidence="12" type="ORF">DFH07DRAFT_834389</name>
</gene>
<evidence type="ECO:0000256" key="7">
    <source>
        <dbReference type="ARBA" id="ARBA00023204"/>
    </source>
</evidence>
<keyword evidence="7" id="KW-0234">DNA repair</keyword>